<dbReference type="Proteomes" id="UP000001409">
    <property type="component" value="Chromosome"/>
</dbReference>
<dbReference type="KEGG" id="cef:CE0665"/>
<dbReference type="EMBL" id="BA000035">
    <property type="protein sequence ID" value="BAC17475.1"/>
    <property type="molecule type" value="Genomic_DNA"/>
</dbReference>
<dbReference type="InterPro" id="IPR001647">
    <property type="entry name" value="HTH_TetR"/>
</dbReference>
<reference evidence="6 7" key="1">
    <citation type="journal article" date="2003" name="Genome Res.">
        <title>Comparative complete genome sequence analysis of the amino acid replacements responsible for the thermostability of Corynebacterium efficiens.</title>
        <authorList>
            <person name="Nishio Y."/>
            <person name="Nakamura Y."/>
            <person name="Kawarabayasi Y."/>
            <person name="Usuda Y."/>
            <person name="Kimura E."/>
            <person name="Sugimoto S."/>
            <person name="Matsui K."/>
            <person name="Yamagishi A."/>
            <person name="Kikuchi H."/>
            <person name="Ikeo K."/>
            <person name="Gojobori T."/>
        </authorList>
    </citation>
    <scope>NUCLEOTIDE SEQUENCE [LARGE SCALE GENOMIC DNA]</scope>
    <source>
        <strain evidence="7">DSM 44549 / YS-314 / AJ 12310 / JCM 11189 / NBRC 100395</strain>
    </source>
</reference>
<dbReference type="STRING" id="196164.gene:10741067"/>
<dbReference type="SUPFAM" id="SSF48498">
    <property type="entry name" value="Tetracyclin repressor-like, C-terminal domain"/>
    <property type="match status" value="1"/>
</dbReference>
<proteinExistence type="predicted"/>
<evidence type="ECO:0000313" key="6">
    <source>
        <dbReference type="EMBL" id="BAC17475.1"/>
    </source>
</evidence>
<keyword evidence="1" id="KW-0805">Transcription regulation</keyword>
<dbReference type="eggNOG" id="COG1309">
    <property type="taxonomic scope" value="Bacteria"/>
</dbReference>
<dbReference type="PROSITE" id="PS50977">
    <property type="entry name" value="HTH_TETR_2"/>
    <property type="match status" value="1"/>
</dbReference>
<dbReference type="HOGENOM" id="CLU_069356_12_4_11"/>
<dbReference type="Gene3D" id="1.10.10.60">
    <property type="entry name" value="Homeodomain-like"/>
    <property type="match status" value="1"/>
</dbReference>
<sequence length="253" mass="28399">MCFPLSQEKWWRLLTEWTVVSWECTDPGTFPRGNESFTPSPLSVHWFRQGETMQSVTTATTQRGRPGYAREDVIRIAVNQFNTHGYEATSMGALATTLGVSKSAIYHHISSKEEILVEATDQALEALFDVIEEADAMPGTAEDRLSAVISGATRVLCEKPENVTLLLRLRGNTEVEKQILERRRLITRRFIDYVASAQEEGAVRSNLDAGMVARLTFGMINSLVEWYRPDGPISPEELSKIMPDFVFQGLAVR</sequence>
<feature type="DNA-binding region" description="H-T-H motif" evidence="4">
    <location>
        <begin position="90"/>
        <end position="109"/>
    </location>
</feature>
<keyword evidence="2 4" id="KW-0238">DNA-binding</keyword>
<dbReference type="Gene3D" id="1.10.357.10">
    <property type="entry name" value="Tetracycline Repressor, domain 2"/>
    <property type="match status" value="1"/>
</dbReference>
<dbReference type="InterPro" id="IPR041490">
    <property type="entry name" value="KstR2_TetR_C"/>
</dbReference>
<dbReference type="GO" id="GO:0003700">
    <property type="term" value="F:DNA-binding transcription factor activity"/>
    <property type="evidence" value="ECO:0007669"/>
    <property type="project" value="TreeGrafter"/>
</dbReference>
<dbReference type="SUPFAM" id="SSF46689">
    <property type="entry name" value="Homeodomain-like"/>
    <property type="match status" value="1"/>
</dbReference>
<evidence type="ECO:0000313" key="7">
    <source>
        <dbReference type="Proteomes" id="UP000001409"/>
    </source>
</evidence>
<organism evidence="6 7">
    <name type="scientific">Corynebacterium efficiens (strain DSM 44549 / YS-314 / AJ 12310 / JCM 11189 / NBRC 100395)</name>
    <dbReference type="NCBI Taxonomy" id="196164"/>
    <lineage>
        <taxon>Bacteria</taxon>
        <taxon>Bacillati</taxon>
        <taxon>Actinomycetota</taxon>
        <taxon>Actinomycetes</taxon>
        <taxon>Mycobacteriales</taxon>
        <taxon>Corynebacteriaceae</taxon>
        <taxon>Corynebacterium</taxon>
    </lineage>
</organism>
<dbReference type="PRINTS" id="PR00455">
    <property type="entry name" value="HTHTETR"/>
</dbReference>
<dbReference type="PANTHER" id="PTHR30055:SF234">
    <property type="entry name" value="HTH-TYPE TRANSCRIPTIONAL REGULATOR BETI"/>
    <property type="match status" value="1"/>
</dbReference>
<keyword evidence="3" id="KW-0804">Transcription</keyword>
<evidence type="ECO:0000256" key="1">
    <source>
        <dbReference type="ARBA" id="ARBA00023015"/>
    </source>
</evidence>
<dbReference type="GO" id="GO:0000976">
    <property type="term" value="F:transcription cis-regulatory region binding"/>
    <property type="evidence" value="ECO:0007669"/>
    <property type="project" value="TreeGrafter"/>
</dbReference>
<dbReference type="Pfam" id="PF17932">
    <property type="entry name" value="TetR_C_24"/>
    <property type="match status" value="1"/>
</dbReference>
<dbReference type="Pfam" id="PF00440">
    <property type="entry name" value="TetR_N"/>
    <property type="match status" value="1"/>
</dbReference>
<evidence type="ECO:0000256" key="3">
    <source>
        <dbReference type="ARBA" id="ARBA00023163"/>
    </source>
</evidence>
<evidence type="ECO:0000256" key="4">
    <source>
        <dbReference type="PROSITE-ProRule" id="PRU00335"/>
    </source>
</evidence>
<accession>Q8FRU3</accession>
<name>Q8FRU3_COREF</name>
<evidence type="ECO:0000256" key="2">
    <source>
        <dbReference type="ARBA" id="ARBA00023125"/>
    </source>
</evidence>
<dbReference type="InterPro" id="IPR009057">
    <property type="entry name" value="Homeodomain-like_sf"/>
</dbReference>
<dbReference type="AlphaFoldDB" id="Q8FRU3"/>
<dbReference type="PANTHER" id="PTHR30055">
    <property type="entry name" value="HTH-TYPE TRANSCRIPTIONAL REGULATOR RUTR"/>
    <property type="match status" value="1"/>
</dbReference>
<keyword evidence="7" id="KW-1185">Reference proteome</keyword>
<dbReference type="InterPro" id="IPR036271">
    <property type="entry name" value="Tet_transcr_reg_TetR-rel_C_sf"/>
</dbReference>
<evidence type="ECO:0000259" key="5">
    <source>
        <dbReference type="PROSITE" id="PS50977"/>
    </source>
</evidence>
<protein>
    <submittedName>
        <fullName evidence="6">Putative transcription regulator</fullName>
    </submittedName>
</protein>
<dbReference type="InterPro" id="IPR050109">
    <property type="entry name" value="HTH-type_TetR-like_transc_reg"/>
</dbReference>
<feature type="domain" description="HTH tetR-type" evidence="5">
    <location>
        <begin position="67"/>
        <end position="127"/>
    </location>
</feature>